<gene>
    <name evidence="1" type="ORF">GCK32_018055</name>
</gene>
<evidence type="ECO:0000313" key="2">
    <source>
        <dbReference type="Proteomes" id="UP001331761"/>
    </source>
</evidence>
<reference evidence="1 2" key="1">
    <citation type="submission" date="2019-10" db="EMBL/GenBank/DDBJ databases">
        <title>Assembly and Annotation for the nematode Trichostrongylus colubriformis.</title>
        <authorList>
            <person name="Martin J."/>
        </authorList>
    </citation>
    <scope>NUCLEOTIDE SEQUENCE [LARGE SCALE GENOMIC DNA]</scope>
    <source>
        <strain evidence="1">G859</strain>
        <tissue evidence="1">Whole worm</tissue>
    </source>
</reference>
<name>A0AAN8FFH2_TRICO</name>
<comment type="caution">
    <text evidence="1">The sequence shown here is derived from an EMBL/GenBank/DDBJ whole genome shotgun (WGS) entry which is preliminary data.</text>
</comment>
<dbReference type="Proteomes" id="UP001331761">
    <property type="component" value="Unassembled WGS sequence"/>
</dbReference>
<protein>
    <submittedName>
        <fullName evidence="1">Uncharacterized protein</fullName>
    </submittedName>
</protein>
<organism evidence="1 2">
    <name type="scientific">Trichostrongylus colubriformis</name>
    <name type="common">Black scour worm</name>
    <dbReference type="NCBI Taxonomy" id="6319"/>
    <lineage>
        <taxon>Eukaryota</taxon>
        <taxon>Metazoa</taxon>
        <taxon>Ecdysozoa</taxon>
        <taxon>Nematoda</taxon>
        <taxon>Chromadorea</taxon>
        <taxon>Rhabditida</taxon>
        <taxon>Rhabditina</taxon>
        <taxon>Rhabditomorpha</taxon>
        <taxon>Strongyloidea</taxon>
        <taxon>Trichostrongylidae</taxon>
        <taxon>Trichostrongylus</taxon>
    </lineage>
</organism>
<accession>A0AAN8FFH2</accession>
<dbReference type="EMBL" id="WIXE01010159">
    <property type="protein sequence ID" value="KAK5977797.1"/>
    <property type="molecule type" value="Genomic_DNA"/>
</dbReference>
<keyword evidence="2" id="KW-1185">Reference proteome</keyword>
<dbReference type="AlphaFoldDB" id="A0AAN8FFH2"/>
<sequence length="146" mass="17022">VAEKALDPIIDRTIPILKSRLQPNKLESNHLTADLEKYKNFLCRAKIKEKLQSEREALLTQLASKIVDKEREIDSRMASYSEQGRFLTEIAAKVVWIRQQTNKLENMKSLCSALLDDLSAYPMLNTRMTSFMEKLKQAEQENYDQW</sequence>
<evidence type="ECO:0000313" key="1">
    <source>
        <dbReference type="EMBL" id="KAK5977797.1"/>
    </source>
</evidence>
<proteinExistence type="predicted"/>
<feature type="non-terminal residue" evidence="1">
    <location>
        <position position="1"/>
    </location>
</feature>